<dbReference type="InterPro" id="IPR023451">
    <property type="entry name" value="Thymidate_synth/dCMP_Mease_dom"/>
</dbReference>
<keyword evidence="3" id="KW-0808">Transferase</keyword>
<name>D8UGI7_VOLCA</name>
<dbReference type="EMBL" id="GL378399">
    <property type="protein sequence ID" value="EFJ41181.1"/>
    <property type="molecule type" value="Genomic_DNA"/>
</dbReference>
<dbReference type="PANTHER" id="PTHR11548:SF1">
    <property type="entry name" value="THYMIDYLATE SYNTHASE 1"/>
    <property type="match status" value="1"/>
</dbReference>
<keyword evidence="2" id="KW-0489">Methyltransferase</keyword>
<dbReference type="GeneID" id="9620791"/>
<dbReference type="Pfam" id="PF00303">
    <property type="entry name" value="Thymidylat_synt"/>
    <property type="match status" value="1"/>
</dbReference>
<dbReference type="SUPFAM" id="SSF55831">
    <property type="entry name" value="Thymidylate synthase/dCMP hydroxymethylase"/>
    <property type="match status" value="1"/>
</dbReference>
<evidence type="ECO:0000256" key="4">
    <source>
        <dbReference type="ARBA" id="ARBA00022727"/>
    </source>
</evidence>
<dbReference type="Gene3D" id="3.30.572.10">
    <property type="entry name" value="Thymidylate synthase/dCMP hydroxymethylase domain"/>
    <property type="match status" value="1"/>
</dbReference>
<dbReference type="Proteomes" id="UP000001058">
    <property type="component" value="Unassembled WGS sequence"/>
</dbReference>
<feature type="domain" description="Thymidylate synthase/dCMP hydroxymethylase" evidence="6">
    <location>
        <begin position="5"/>
        <end position="294"/>
    </location>
</feature>
<dbReference type="GO" id="GO:0004799">
    <property type="term" value="F:thymidylate synthase activity"/>
    <property type="evidence" value="ECO:0007669"/>
    <property type="project" value="UniProtKB-EC"/>
</dbReference>
<dbReference type="OrthoDB" id="766at2759"/>
<keyword evidence="4" id="KW-0545">Nucleotide biosynthesis</keyword>
<evidence type="ECO:0000256" key="3">
    <source>
        <dbReference type="ARBA" id="ARBA00022679"/>
    </source>
</evidence>
<dbReference type="HAMAP" id="MF_00008">
    <property type="entry name" value="Thymidy_synth_bact"/>
    <property type="match status" value="1"/>
</dbReference>
<evidence type="ECO:0000256" key="5">
    <source>
        <dbReference type="ARBA" id="ARBA00047344"/>
    </source>
</evidence>
<dbReference type="eggNOG" id="KOG0673">
    <property type="taxonomic scope" value="Eukaryota"/>
</dbReference>
<accession>D8UGI7</accession>
<dbReference type="InParanoid" id="D8UGI7"/>
<protein>
    <recommendedName>
        <fullName evidence="1">thymidylate synthase</fullName>
        <ecNumber evidence="1">2.1.1.45</ecNumber>
    </recommendedName>
</protein>
<dbReference type="NCBIfam" id="TIGR03284">
    <property type="entry name" value="thym_sym"/>
    <property type="match status" value="1"/>
</dbReference>
<proteinExistence type="inferred from homology"/>
<dbReference type="InterPro" id="IPR000398">
    <property type="entry name" value="Thymidylate_synthase"/>
</dbReference>
<dbReference type="FunFam" id="3.30.572.10:FF:000013">
    <property type="entry name" value="Thymidylate synthase"/>
    <property type="match status" value="1"/>
</dbReference>
<dbReference type="GO" id="GO:0005829">
    <property type="term" value="C:cytosol"/>
    <property type="evidence" value="ECO:0007669"/>
    <property type="project" value="TreeGrafter"/>
</dbReference>
<evidence type="ECO:0000259" key="6">
    <source>
        <dbReference type="Pfam" id="PF00303"/>
    </source>
</evidence>
<evidence type="ECO:0000313" key="8">
    <source>
        <dbReference type="Proteomes" id="UP000001058"/>
    </source>
</evidence>
<evidence type="ECO:0000256" key="1">
    <source>
        <dbReference type="ARBA" id="ARBA00011947"/>
    </source>
</evidence>
<comment type="catalytic activity">
    <reaction evidence="5">
        <text>dUMP + (6R)-5,10-methylene-5,6,7,8-tetrahydrofolate = 7,8-dihydrofolate + dTMP</text>
        <dbReference type="Rhea" id="RHEA:12104"/>
        <dbReference type="ChEBI" id="CHEBI:15636"/>
        <dbReference type="ChEBI" id="CHEBI:57451"/>
        <dbReference type="ChEBI" id="CHEBI:63528"/>
        <dbReference type="ChEBI" id="CHEBI:246422"/>
        <dbReference type="EC" id="2.1.1.45"/>
    </reaction>
</comment>
<dbReference type="InterPro" id="IPR045097">
    <property type="entry name" value="Thymidate_synth/dCMP_Mease"/>
</dbReference>
<organism evidence="8">
    <name type="scientific">Volvox carteri f. nagariensis</name>
    <dbReference type="NCBI Taxonomy" id="3068"/>
    <lineage>
        <taxon>Eukaryota</taxon>
        <taxon>Viridiplantae</taxon>
        <taxon>Chlorophyta</taxon>
        <taxon>core chlorophytes</taxon>
        <taxon>Chlorophyceae</taxon>
        <taxon>CS clade</taxon>
        <taxon>Chlamydomonadales</taxon>
        <taxon>Volvocaceae</taxon>
        <taxon>Volvox</taxon>
    </lineage>
</organism>
<gene>
    <name evidence="7" type="ORF">VOLCADRAFT_68527</name>
</gene>
<evidence type="ECO:0000313" key="7">
    <source>
        <dbReference type="EMBL" id="EFJ41181.1"/>
    </source>
</evidence>
<dbReference type="KEGG" id="vcn:VOLCADRAFT_68527"/>
<sequence length="294" mass="33256">NHWEQAYLDLLRHVLECGEPREDRTGTGTLSVFGRQLRFDISDCVPVLTTKKVAWQKVIQELLWFMRGDTDAAILQRDGVRVWDGNSSRAFLDARGLRHLPEGDIGAGYGHQWRRFGSPYVDCKTPPRQGAEAGGVDQLQFVLDELRRNPSSRRIFMSAWNPCDLDKMALPPCHVSAQFYADRAGGLSCHMYQRSVDVFLGFPWNILSYSVLTYILAAKAGLKPKELIISTGDTHIYANHVGQVRTQLARQPFAWPRLELSPAVAAKAFEDITLEDFRMVGYTSHPYIRADMSV</sequence>
<reference evidence="7 8" key="1">
    <citation type="journal article" date="2010" name="Science">
        <title>Genomic analysis of organismal complexity in the multicellular green alga Volvox carteri.</title>
        <authorList>
            <person name="Prochnik S.E."/>
            <person name="Umen J."/>
            <person name="Nedelcu A.M."/>
            <person name="Hallmann A."/>
            <person name="Miller S.M."/>
            <person name="Nishii I."/>
            <person name="Ferris P."/>
            <person name="Kuo A."/>
            <person name="Mitros T."/>
            <person name="Fritz-Laylin L.K."/>
            <person name="Hellsten U."/>
            <person name="Chapman J."/>
            <person name="Simakov O."/>
            <person name="Rensing S.A."/>
            <person name="Terry A."/>
            <person name="Pangilinan J."/>
            <person name="Kapitonov V."/>
            <person name="Jurka J."/>
            <person name="Salamov A."/>
            <person name="Shapiro H."/>
            <person name="Schmutz J."/>
            <person name="Grimwood J."/>
            <person name="Lindquist E."/>
            <person name="Lucas S."/>
            <person name="Grigoriev I.V."/>
            <person name="Schmitt R."/>
            <person name="Kirk D."/>
            <person name="Rokhsar D.S."/>
        </authorList>
    </citation>
    <scope>NUCLEOTIDE SEQUENCE [LARGE SCALE GENOMIC DNA]</scope>
    <source>
        <strain evidence="8">f. Nagariensis / Eve</strain>
    </source>
</reference>
<dbReference type="GO" id="GO:0006231">
    <property type="term" value="P:dTMP biosynthetic process"/>
    <property type="evidence" value="ECO:0007669"/>
    <property type="project" value="InterPro"/>
</dbReference>
<dbReference type="CDD" id="cd00351">
    <property type="entry name" value="TS_Pyrimidine_HMase"/>
    <property type="match status" value="1"/>
</dbReference>
<dbReference type="PANTHER" id="PTHR11548">
    <property type="entry name" value="THYMIDYLATE SYNTHASE 1"/>
    <property type="match status" value="1"/>
</dbReference>
<dbReference type="EC" id="2.1.1.45" evidence="1"/>
<dbReference type="InterPro" id="IPR036926">
    <property type="entry name" value="Thymidate_synth/dCMP_Mease_sf"/>
</dbReference>
<dbReference type="PRINTS" id="PR00108">
    <property type="entry name" value="THYMDSNTHASE"/>
</dbReference>
<feature type="non-terminal residue" evidence="7">
    <location>
        <position position="1"/>
    </location>
</feature>
<dbReference type="GO" id="GO:0032259">
    <property type="term" value="P:methylation"/>
    <property type="evidence" value="ECO:0007669"/>
    <property type="project" value="UniProtKB-KW"/>
</dbReference>
<keyword evidence="8" id="KW-1185">Reference proteome</keyword>
<dbReference type="RefSeq" id="XP_002957749.1">
    <property type="nucleotide sequence ID" value="XM_002957703.1"/>
</dbReference>
<dbReference type="AlphaFoldDB" id="D8UGI7"/>
<evidence type="ECO:0000256" key="2">
    <source>
        <dbReference type="ARBA" id="ARBA00022603"/>
    </source>
</evidence>
<dbReference type="STRING" id="3068.D8UGI7"/>